<comment type="caution">
    <text evidence="1">The sequence shown here is derived from an EMBL/GenBank/DDBJ whole genome shotgun (WGS) entry which is preliminary data.</text>
</comment>
<reference evidence="1 2" key="1">
    <citation type="submission" date="2021-06" db="EMBL/GenBank/DDBJ databases">
        <title>Caerostris darwini draft genome.</title>
        <authorList>
            <person name="Kono N."/>
            <person name="Arakawa K."/>
        </authorList>
    </citation>
    <scope>NUCLEOTIDE SEQUENCE [LARGE SCALE GENOMIC DNA]</scope>
</reference>
<dbReference type="Proteomes" id="UP001054837">
    <property type="component" value="Unassembled WGS sequence"/>
</dbReference>
<gene>
    <name evidence="1" type="ORF">CDAR_293501</name>
</gene>
<evidence type="ECO:0000313" key="2">
    <source>
        <dbReference type="Proteomes" id="UP001054837"/>
    </source>
</evidence>
<name>A0AAV4RKD4_9ARAC</name>
<evidence type="ECO:0000313" key="1">
    <source>
        <dbReference type="EMBL" id="GIY20478.1"/>
    </source>
</evidence>
<dbReference type="AlphaFoldDB" id="A0AAV4RKD4"/>
<sequence length="88" mass="10061">MLTTTPASSLIYYYQHCPYHSPSPIPYELLKYPREDLIGCPNGDVVQGVEFCRAEEIPPLATSRERELRKLLSAIYPNVDRILIVPLK</sequence>
<dbReference type="EMBL" id="BPLQ01006173">
    <property type="protein sequence ID" value="GIY20478.1"/>
    <property type="molecule type" value="Genomic_DNA"/>
</dbReference>
<proteinExistence type="predicted"/>
<protein>
    <submittedName>
        <fullName evidence="1">Uncharacterized protein</fullName>
    </submittedName>
</protein>
<organism evidence="1 2">
    <name type="scientific">Caerostris darwini</name>
    <dbReference type="NCBI Taxonomy" id="1538125"/>
    <lineage>
        <taxon>Eukaryota</taxon>
        <taxon>Metazoa</taxon>
        <taxon>Ecdysozoa</taxon>
        <taxon>Arthropoda</taxon>
        <taxon>Chelicerata</taxon>
        <taxon>Arachnida</taxon>
        <taxon>Araneae</taxon>
        <taxon>Araneomorphae</taxon>
        <taxon>Entelegynae</taxon>
        <taxon>Araneoidea</taxon>
        <taxon>Araneidae</taxon>
        <taxon>Caerostris</taxon>
    </lineage>
</organism>
<accession>A0AAV4RKD4</accession>
<keyword evidence="2" id="KW-1185">Reference proteome</keyword>